<dbReference type="HOGENOM" id="CLU_972409_0_0_10"/>
<dbReference type="Proteomes" id="UP000000755">
    <property type="component" value="Chromosome"/>
</dbReference>
<dbReference type="eggNOG" id="ENOG502ZQBP">
    <property type="taxonomic scope" value="Bacteria"/>
</dbReference>
<dbReference type="EMBL" id="CU207366">
    <property type="protein sequence ID" value="CAL68083.1"/>
    <property type="molecule type" value="Genomic_DNA"/>
</dbReference>
<gene>
    <name evidence="2" type="ordered locus">GFO_3139</name>
</gene>
<sequence>MKFSVFLPLILFLIFSSKSTAQNNDFEAGLFNIGIGSVLGGVGAIINKEPEQKLGKTLLKGLGQGALGGYLVFESKRLVREFAKSGNYDYVWPSKIVNSAGTSIIENAAANRDFWARWHLNIGFNRIEVNTKENFKLSYRIMPFDLAATAYQSINASPDWKMSMRVGTFVFHTDVINDDARYSGVAFGNSIKLLKGISGNTALAHEIIHTYQYEQLSGFNSFLFDFEKKYKNKIAQKIPIVEIYNKIFYTDYNLILNSIIGSIANPNEDTSGFIEAEARYFGSSETINDIRYN</sequence>
<dbReference type="RefSeq" id="WP_011710984.1">
    <property type="nucleotide sequence ID" value="NC_008571.1"/>
</dbReference>
<evidence type="ECO:0000256" key="1">
    <source>
        <dbReference type="SAM" id="SignalP"/>
    </source>
</evidence>
<evidence type="ECO:0000313" key="3">
    <source>
        <dbReference type="Proteomes" id="UP000000755"/>
    </source>
</evidence>
<dbReference type="KEGG" id="gfo:GFO_3139"/>
<feature type="signal peptide" evidence="1">
    <location>
        <begin position="1"/>
        <end position="21"/>
    </location>
</feature>
<keyword evidence="1" id="KW-0732">Signal</keyword>
<proteinExistence type="predicted"/>
<dbReference type="OrthoDB" id="1438469at2"/>
<protein>
    <submittedName>
        <fullName evidence="2">Secreted protein</fullName>
    </submittedName>
</protein>
<evidence type="ECO:0000313" key="2">
    <source>
        <dbReference type="EMBL" id="CAL68083.1"/>
    </source>
</evidence>
<dbReference type="AlphaFoldDB" id="A0M638"/>
<name>A0M638_CHRFK</name>
<feature type="chain" id="PRO_5002627107" evidence="1">
    <location>
        <begin position="22"/>
        <end position="293"/>
    </location>
</feature>
<organism evidence="2 3">
    <name type="scientific">Christiangramia forsetii (strain DSM 17595 / CGMCC 1.15422 / KT0803)</name>
    <name type="common">Gramella forsetii</name>
    <dbReference type="NCBI Taxonomy" id="411154"/>
    <lineage>
        <taxon>Bacteria</taxon>
        <taxon>Pseudomonadati</taxon>
        <taxon>Bacteroidota</taxon>
        <taxon>Flavobacteriia</taxon>
        <taxon>Flavobacteriales</taxon>
        <taxon>Flavobacteriaceae</taxon>
        <taxon>Christiangramia</taxon>
    </lineage>
</organism>
<reference evidence="2 3" key="1">
    <citation type="journal article" date="2006" name="Environ. Microbiol.">
        <title>Whole genome analysis of the marine Bacteroidetes'Gramella forsetii' reveals adaptations to degradation of polymeric organic matter.</title>
        <authorList>
            <person name="Bauer M."/>
            <person name="Kube M."/>
            <person name="Teeling H."/>
            <person name="Richter M."/>
            <person name="Lombardot T."/>
            <person name="Allers E."/>
            <person name="Wuerdemann C.A."/>
            <person name="Quast C."/>
            <person name="Kuhl H."/>
            <person name="Knaust F."/>
            <person name="Woebken D."/>
            <person name="Bischof K."/>
            <person name="Mussmann M."/>
            <person name="Choudhuri J.V."/>
            <person name="Meyer F."/>
            <person name="Reinhardt R."/>
            <person name="Amann R.I."/>
            <person name="Gloeckner F.O."/>
        </authorList>
    </citation>
    <scope>NUCLEOTIDE SEQUENCE [LARGE SCALE GENOMIC DNA]</scope>
    <source>
        <strain evidence="2 3">KT0803</strain>
    </source>
</reference>
<accession>A0M638</accession>